<evidence type="ECO:0000256" key="1">
    <source>
        <dbReference type="SAM" id="SignalP"/>
    </source>
</evidence>
<organism evidence="2 3">
    <name type="scientific">Pseudoalteromonas aurantia 208</name>
    <dbReference type="NCBI Taxonomy" id="1314867"/>
    <lineage>
        <taxon>Bacteria</taxon>
        <taxon>Pseudomonadati</taxon>
        <taxon>Pseudomonadota</taxon>
        <taxon>Gammaproteobacteria</taxon>
        <taxon>Alteromonadales</taxon>
        <taxon>Pseudoalteromonadaceae</taxon>
        <taxon>Pseudoalteromonas</taxon>
    </lineage>
</organism>
<feature type="signal peptide" evidence="1">
    <location>
        <begin position="1"/>
        <end position="18"/>
    </location>
</feature>
<name>A0ABR9EIE9_9GAMM</name>
<dbReference type="Proteomes" id="UP000615755">
    <property type="component" value="Unassembled WGS sequence"/>
</dbReference>
<dbReference type="PROSITE" id="PS51257">
    <property type="entry name" value="PROKAR_LIPOPROTEIN"/>
    <property type="match status" value="1"/>
</dbReference>
<sequence>MLKTISALTVCFACSCLAQQDLVVIVHKDNPVNSLTHKAVVDMFMGKYLAFPNGVIALTCDYKKESQIRSSFLSAITGRPISQINAYWSRVRFSGKASPPQIFDDVVSILDKVANTSNAIAYVPAHTVTHNVKVVYKIAQ</sequence>
<keyword evidence="1" id="KW-0732">Signal</keyword>
<evidence type="ECO:0000313" key="3">
    <source>
        <dbReference type="Proteomes" id="UP000615755"/>
    </source>
</evidence>
<dbReference type="RefSeq" id="WP_192508722.1">
    <property type="nucleotide sequence ID" value="NZ_AQGV01000013.1"/>
</dbReference>
<reference evidence="2 3" key="1">
    <citation type="submission" date="2015-03" db="EMBL/GenBank/DDBJ databases">
        <title>Genome sequence of Pseudoalteromonas aurantia.</title>
        <authorList>
            <person name="Xie B.-B."/>
            <person name="Rong J.-C."/>
            <person name="Qin Q.-L."/>
            <person name="Zhang Y.-Z."/>
        </authorList>
    </citation>
    <scope>NUCLEOTIDE SEQUENCE [LARGE SCALE GENOMIC DNA]</scope>
    <source>
        <strain evidence="2 3">208</strain>
    </source>
</reference>
<accession>A0ABR9EIE9</accession>
<dbReference type="EMBL" id="AQGV01000013">
    <property type="protein sequence ID" value="MBE0369498.1"/>
    <property type="molecule type" value="Genomic_DNA"/>
</dbReference>
<feature type="chain" id="PRO_5045675888" description="Phosphate ABC transporter substrate-binding protein" evidence="1">
    <location>
        <begin position="19"/>
        <end position="140"/>
    </location>
</feature>
<evidence type="ECO:0000313" key="2">
    <source>
        <dbReference type="EMBL" id="MBE0369498.1"/>
    </source>
</evidence>
<proteinExistence type="predicted"/>
<comment type="caution">
    <text evidence="2">The sequence shown here is derived from an EMBL/GenBank/DDBJ whole genome shotgun (WGS) entry which is preliminary data.</text>
</comment>
<keyword evidence="3" id="KW-1185">Reference proteome</keyword>
<dbReference type="SUPFAM" id="SSF53850">
    <property type="entry name" value="Periplasmic binding protein-like II"/>
    <property type="match status" value="1"/>
</dbReference>
<gene>
    <name evidence="2" type="ORF">PAUR_a4013</name>
</gene>
<protein>
    <recommendedName>
        <fullName evidence="4">Phosphate ABC transporter substrate-binding protein</fullName>
    </recommendedName>
</protein>
<evidence type="ECO:0008006" key="4">
    <source>
        <dbReference type="Google" id="ProtNLM"/>
    </source>
</evidence>
<dbReference type="Gene3D" id="3.40.190.10">
    <property type="entry name" value="Periplasmic binding protein-like II"/>
    <property type="match status" value="1"/>
</dbReference>